<evidence type="ECO:0000256" key="1">
    <source>
        <dbReference type="ARBA" id="ARBA00022490"/>
    </source>
</evidence>
<evidence type="ECO:0000313" key="11">
    <source>
        <dbReference type="Proteomes" id="UP000050562"/>
    </source>
</evidence>
<keyword evidence="6 8" id="KW-0342">GTP-binding</keyword>
<comment type="domain">
    <text evidence="8">The N-terminal domain determines nucleotide recognition and specific binding, while the C-terminal domain determines the specific binding to the target protein.</text>
</comment>
<organism evidence="10 11">
    <name type="scientific">Pseudomonas syringae pv. primulae</name>
    <dbReference type="NCBI Taxonomy" id="251707"/>
    <lineage>
        <taxon>Bacteria</taxon>
        <taxon>Pseudomonadati</taxon>
        <taxon>Pseudomonadota</taxon>
        <taxon>Gammaproteobacteria</taxon>
        <taxon>Pseudomonadales</taxon>
        <taxon>Pseudomonadaceae</taxon>
        <taxon>Pseudomonas</taxon>
    </lineage>
</organism>
<reference evidence="10 11" key="1">
    <citation type="submission" date="2015-09" db="EMBL/GenBank/DDBJ databases">
        <title>Genome announcement of multiple Pseudomonas syringae strains.</title>
        <authorList>
            <person name="Thakur S."/>
            <person name="Wang P.W."/>
            <person name="Gong Y."/>
            <person name="Weir B.S."/>
            <person name="Guttman D.S."/>
        </authorList>
    </citation>
    <scope>NUCLEOTIDE SEQUENCE [LARGE SCALE GENOMIC DNA]</scope>
    <source>
        <strain evidence="10 11">ICMP3956</strain>
    </source>
</reference>
<evidence type="ECO:0000256" key="4">
    <source>
        <dbReference type="ARBA" id="ARBA00022741"/>
    </source>
</evidence>
<dbReference type="InterPro" id="IPR013482">
    <property type="entry name" value="Molybde_CF_guanTrfase"/>
</dbReference>
<protein>
    <recommendedName>
        <fullName evidence="8">Molybdenum cofactor guanylyltransferase</fullName>
        <shortName evidence="8">MoCo guanylyltransferase</shortName>
        <ecNumber evidence="8">2.7.7.77</ecNumber>
    </recommendedName>
    <alternativeName>
        <fullName evidence="8">GTP:molybdopterin guanylyltransferase</fullName>
    </alternativeName>
    <alternativeName>
        <fullName evidence="8">Mo-MPT guanylyltransferase</fullName>
    </alternativeName>
    <alternativeName>
        <fullName evidence="8">Molybdopterin guanylyltransferase</fullName>
    </alternativeName>
    <alternativeName>
        <fullName evidence="8">Molybdopterin-guanine dinucleotide synthase</fullName>
        <shortName evidence="8">MGD synthase</shortName>
    </alternativeName>
</protein>
<evidence type="ECO:0000256" key="3">
    <source>
        <dbReference type="ARBA" id="ARBA00022723"/>
    </source>
</evidence>
<dbReference type="Proteomes" id="UP000050562">
    <property type="component" value="Unassembled WGS sequence"/>
</dbReference>
<dbReference type="GO" id="GO:0061603">
    <property type="term" value="F:molybdenum cofactor guanylyltransferase activity"/>
    <property type="evidence" value="ECO:0007669"/>
    <property type="project" value="UniProtKB-EC"/>
</dbReference>
<dbReference type="NCBIfam" id="TIGR02665">
    <property type="entry name" value="molyb_mobA"/>
    <property type="match status" value="1"/>
</dbReference>
<keyword evidence="3 8" id="KW-0479">Metal-binding</keyword>
<dbReference type="GO" id="GO:0046872">
    <property type="term" value="F:metal ion binding"/>
    <property type="evidence" value="ECO:0007669"/>
    <property type="project" value="UniProtKB-KW"/>
</dbReference>
<keyword evidence="5 8" id="KW-0460">Magnesium</keyword>
<accession>A0A0Q0ABW9</accession>
<name>A0A0Q0ABW9_9PSED</name>
<dbReference type="GO" id="GO:0005737">
    <property type="term" value="C:cytoplasm"/>
    <property type="evidence" value="ECO:0007669"/>
    <property type="project" value="UniProtKB-SubCell"/>
</dbReference>
<comment type="subcellular location">
    <subcellularLocation>
        <location evidence="8">Cytoplasm</location>
    </subcellularLocation>
</comment>
<evidence type="ECO:0000313" key="10">
    <source>
        <dbReference type="EMBL" id="KPY30351.1"/>
    </source>
</evidence>
<sequence>MWPEVSVSRVRVSLTVSTAMFRGTKGVSAFAFMASIRLLRKQAGVISQHSFSLPAESLMNASAPLPPCSILLLAGGRGQRMGGRDKGLIEWQGEPMIQHLHRLTRPLTDDLIISCNRNLERYAAFADRLVQDSDTDFNGPLAGILAALPQAQHDALLVLPCDAPLIDKSLLDALRQLADRHPDNPVMVREGEHWQPLLCIIPTAHAATLEAAWQTGERSPRRALAPLHPVALQLDAGDPRLANLNTPCLLAGSDDNRRK</sequence>
<comment type="caution">
    <text evidence="8">Lacks conserved residue(s) required for the propagation of feature annotation.</text>
</comment>
<feature type="domain" description="MobA-like NTP transferase" evidence="9">
    <location>
        <begin position="71"/>
        <end position="227"/>
    </location>
</feature>
<dbReference type="Pfam" id="PF12804">
    <property type="entry name" value="NTP_transf_3"/>
    <property type="match status" value="1"/>
</dbReference>
<comment type="function">
    <text evidence="8">Transfers a GMP moiety from GTP to Mo-molybdopterin (Mo-MPT) cofactor (Moco or molybdenum cofactor) to form Mo-molybdopterin guanine dinucleotide (Mo-MGD) cofactor.</text>
</comment>
<evidence type="ECO:0000259" key="9">
    <source>
        <dbReference type="Pfam" id="PF12804"/>
    </source>
</evidence>
<evidence type="ECO:0000256" key="2">
    <source>
        <dbReference type="ARBA" id="ARBA00022679"/>
    </source>
</evidence>
<dbReference type="PANTHER" id="PTHR19136:SF81">
    <property type="entry name" value="MOLYBDENUM COFACTOR GUANYLYLTRANSFERASE"/>
    <property type="match status" value="1"/>
</dbReference>
<dbReference type="SUPFAM" id="SSF53448">
    <property type="entry name" value="Nucleotide-diphospho-sugar transferases"/>
    <property type="match status" value="1"/>
</dbReference>
<evidence type="ECO:0000256" key="8">
    <source>
        <dbReference type="HAMAP-Rule" id="MF_00316"/>
    </source>
</evidence>
<dbReference type="CDD" id="cd02503">
    <property type="entry name" value="MobA"/>
    <property type="match status" value="1"/>
</dbReference>
<evidence type="ECO:0000256" key="6">
    <source>
        <dbReference type="ARBA" id="ARBA00023134"/>
    </source>
</evidence>
<dbReference type="PANTHER" id="PTHR19136">
    <property type="entry name" value="MOLYBDENUM COFACTOR GUANYLYLTRANSFERASE"/>
    <property type="match status" value="1"/>
</dbReference>
<comment type="catalytic activity">
    <reaction evidence="8">
        <text>Mo-molybdopterin + GTP + H(+) = Mo-molybdopterin guanine dinucleotide + diphosphate</text>
        <dbReference type="Rhea" id="RHEA:34243"/>
        <dbReference type="ChEBI" id="CHEBI:15378"/>
        <dbReference type="ChEBI" id="CHEBI:33019"/>
        <dbReference type="ChEBI" id="CHEBI:37565"/>
        <dbReference type="ChEBI" id="CHEBI:71302"/>
        <dbReference type="ChEBI" id="CHEBI:71310"/>
        <dbReference type="EC" id="2.7.7.77"/>
    </reaction>
</comment>
<dbReference type="EMBL" id="LJRC01000278">
    <property type="protein sequence ID" value="KPY30351.1"/>
    <property type="molecule type" value="Genomic_DNA"/>
</dbReference>
<feature type="binding site" evidence="8">
    <location>
        <position position="162"/>
    </location>
    <ligand>
        <name>GTP</name>
        <dbReference type="ChEBI" id="CHEBI:37565"/>
    </ligand>
</feature>
<comment type="similarity">
    <text evidence="8">Belongs to the MobA family.</text>
</comment>
<keyword evidence="2 8" id="KW-0808">Transferase</keyword>
<keyword evidence="1 8" id="KW-0963">Cytoplasm</keyword>
<comment type="caution">
    <text evidence="10">The sequence shown here is derived from an EMBL/GenBank/DDBJ whole genome shotgun (WGS) entry which is preliminary data.</text>
</comment>
<feature type="binding site" evidence="8">
    <location>
        <begin position="73"/>
        <end position="75"/>
    </location>
    <ligand>
        <name>GTP</name>
        <dbReference type="ChEBI" id="CHEBI:37565"/>
    </ligand>
</feature>
<evidence type="ECO:0000256" key="5">
    <source>
        <dbReference type="ARBA" id="ARBA00022842"/>
    </source>
</evidence>
<feature type="binding site" evidence="8">
    <location>
        <position position="132"/>
    </location>
    <ligand>
        <name>GTP</name>
        <dbReference type="ChEBI" id="CHEBI:37565"/>
    </ligand>
</feature>
<dbReference type="InterPro" id="IPR025877">
    <property type="entry name" value="MobA-like_NTP_Trfase"/>
</dbReference>
<feature type="binding site" evidence="8">
    <location>
        <position position="162"/>
    </location>
    <ligand>
        <name>Mg(2+)</name>
        <dbReference type="ChEBI" id="CHEBI:18420"/>
    </ligand>
</feature>
<proteinExistence type="inferred from homology"/>
<evidence type="ECO:0000256" key="7">
    <source>
        <dbReference type="ARBA" id="ARBA00023150"/>
    </source>
</evidence>
<dbReference type="GO" id="GO:1902758">
    <property type="term" value="P:bis(molybdopterin guanine dinucleotide)molybdenum biosynthetic process"/>
    <property type="evidence" value="ECO:0007669"/>
    <property type="project" value="TreeGrafter"/>
</dbReference>
<keyword evidence="4 8" id="KW-0547">Nucleotide-binding</keyword>
<dbReference type="InterPro" id="IPR029044">
    <property type="entry name" value="Nucleotide-diphossugar_trans"/>
</dbReference>
<dbReference type="EC" id="2.7.7.77" evidence="8"/>
<dbReference type="PATRIC" id="fig|251707.3.peg.3065"/>
<dbReference type="GO" id="GO:0005525">
    <property type="term" value="F:GTP binding"/>
    <property type="evidence" value="ECO:0007669"/>
    <property type="project" value="UniProtKB-UniRule"/>
</dbReference>
<gene>
    <name evidence="8" type="primary">mobA</name>
    <name evidence="10" type="ORF">ALO52_04724</name>
</gene>
<feature type="binding site" evidence="8">
    <location>
        <position position="86"/>
    </location>
    <ligand>
        <name>GTP</name>
        <dbReference type="ChEBI" id="CHEBI:37565"/>
    </ligand>
</feature>
<keyword evidence="7 8" id="KW-0501">Molybdenum cofactor biosynthesis</keyword>
<dbReference type="HAMAP" id="MF_00316">
    <property type="entry name" value="MobA"/>
    <property type="match status" value="1"/>
</dbReference>
<dbReference type="AlphaFoldDB" id="A0A0Q0ABW9"/>
<comment type="cofactor">
    <cofactor evidence="8">
        <name>Mg(2+)</name>
        <dbReference type="ChEBI" id="CHEBI:18420"/>
    </cofactor>
</comment>
<dbReference type="Gene3D" id="3.90.550.10">
    <property type="entry name" value="Spore Coat Polysaccharide Biosynthesis Protein SpsA, Chain A"/>
    <property type="match status" value="1"/>
</dbReference>
<comment type="subunit">
    <text evidence="8">Monomer.</text>
</comment>